<dbReference type="EMBL" id="JAFBCL010000001">
    <property type="protein sequence ID" value="MBM7810333.1"/>
    <property type="molecule type" value="Genomic_DNA"/>
</dbReference>
<name>A0ABS2S263_9PSEU</name>
<comment type="caution">
    <text evidence="1">The sequence shown here is derived from an EMBL/GenBank/DDBJ whole genome shotgun (WGS) entry which is preliminary data.</text>
</comment>
<reference evidence="1 2" key="1">
    <citation type="submission" date="2021-01" db="EMBL/GenBank/DDBJ databases">
        <title>Sequencing the genomes of 1000 actinobacteria strains.</title>
        <authorList>
            <person name="Klenk H.-P."/>
        </authorList>
    </citation>
    <scope>NUCLEOTIDE SEQUENCE [LARGE SCALE GENOMIC DNA]</scope>
    <source>
        <strain evidence="1 2">DSM 44581</strain>
    </source>
</reference>
<accession>A0ABS2S263</accession>
<organism evidence="1 2">
    <name type="scientific">Saccharothrix algeriensis</name>
    <dbReference type="NCBI Taxonomy" id="173560"/>
    <lineage>
        <taxon>Bacteria</taxon>
        <taxon>Bacillati</taxon>
        <taxon>Actinomycetota</taxon>
        <taxon>Actinomycetes</taxon>
        <taxon>Pseudonocardiales</taxon>
        <taxon>Pseudonocardiaceae</taxon>
        <taxon>Saccharothrix</taxon>
    </lineage>
</organism>
<keyword evidence="2" id="KW-1185">Reference proteome</keyword>
<proteinExistence type="predicted"/>
<sequence length="29" mass="3136">MLELCAAAPDGRGTLYRAFRVAARVREAA</sequence>
<evidence type="ECO:0000313" key="1">
    <source>
        <dbReference type="EMBL" id="MBM7810333.1"/>
    </source>
</evidence>
<gene>
    <name evidence="1" type="ORF">JOE68_001198</name>
</gene>
<evidence type="ECO:0000313" key="2">
    <source>
        <dbReference type="Proteomes" id="UP001195724"/>
    </source>
</evidence>
<dbReference type="Proteomes" id="UP001195724">
    <property type="component" value="Unassembled WGS sequence"/>
</dbReference>
<protein>
    <submittedName>
        <fullName evidence="1">Uncharacterized protein</fullName>
    </submittedName>
</protein>